<dbReference type="EC" id="4.2.2.-" evidence="3"/>
<dbReference type="AlphaFoldDB" id="A0A2N9YGA4"/>
<gene>
    <name evidence="3" type="primary">rlpA</name>
    <name evidence="7" type="ORF">BLE401_11370</name>
</gene>
<dbReference type="SUPFAM" id="SSF50685">
    <property type="entry name" value="Barwin-like endoglucanases"/>
    <property type="match status" value="1"/>
</dbReference>
<dbReference type="PANTHER" id="PTHR34183:SF8">
    <property type="entry name" value="ENDOLYTIC PEPTIDOGLYCAN TRANSGLYCOSYLASE RLPA-RELATED"/>
    <property type="match status" value="1"/>
</dbReference>
<dbReference type="PANTHER" id="PTHR34183">
    <property type="entry name" value="ENDOLYTIC PEPTIDOGLYCAN TRANSGLYCOSYLASE RLPA"/>
    <property type="match status" value="1"/>
</dbReference>
<feature type="region of interest" description="Disordered" evidence="5">
    <location>
        <begin position="54"/>
        <end position="76"/>
    </location>
</feature>
<dbReference type="HAMAP" id="MF_02071">
    <property type="entry name" value="RlpA"/>
    <property type="match status" value="1"/>
</dbReference>
<proteinExistence type="inferred from homology"/>
<feature type="compositionally biased region" description="Polar residues" evidence="5">
    <location>
        <begin position="62"/>
        <end position="72"/>
    </location>
</feature>
<sequence>MSLLATITAAATRWRFTNSLPKLQPCIMDKSNNLCSLLIILTLSVSSCASTTPTPAVIPTKRASTPTPSKQTVAPLPSTITPTPSIAYADAYHMRGNATWYDLSAHGMQTASGEIYDLYKMTAAHATLPLNSRVQVTYLQTGRSVIVTINDRLTDNRTLIRLAHDAAKRLGLVGQTNRLVEVRLLNNP</sequence>
<dbReference type="Gene3D" id="2.40.40.10">
    <property type="entry name" value="RlpA-like domain"/>
    <property type="match status" value="1"/>
</dbReference>
<organism evidence="7 8">
    <name type="scientific">Beggiatoa leptomitoformis</name>
    <dbReference type="NCBI Taxonomy" id="288004"/>
    <lineage>
        <taxon>Bacteria</taxon>
        <taxon>Pseudomonadati</taxon>
        <taxon>Pseudomonadota</taxon>
        <taxon>Gammaproteobacteria</taxon>
        <taxon>Thiotrichales</taxon>
        <taxon>Thiotrichaceae</taxon>
        <taxon>Beggiatoa</taxon>
    </lineage>
</organism>
<accession>A0A2N9YGA4</accession>
<evidence type="ECO:0000256" key="2">
    <source>
        <dbReference type="ARBA" id="ARBA00023316"/>
    </source>
</evidence>
<dbReference type="InterPro" id="IPR036908">
    <property type="entry name" value="RlpA-like_sf"/>
</dbReference>
<comment type="function">
    <text evidence="3">Lytic transglycosylase with a strong preference for naked glycan strands that lack stem peptides.</text>
</comment>
<dbReference type="NCBIfam" id="TIGR00413">
    <property type="entry name" value="rlpA"/>
    <property type="match status" value="1"/>
</dbReference>
<name>A0A2N9YGA4_9GAMM</name>
<evidence type="ECO:0000256" key="3">
    <source>
        <dbReference type="HAMAP-Rule" id="MF_02071"/>
    </source>
</evidence>
<keyword evidence="8" id="KW-1185">Reference proteome</keyword>
<dbReference type="GO" id="GO:0008932">
    <property type="term" value="F:lytic endotransglycosylase activity"/>
    <property type="evidence" value="ECO:0007669"/>
    <property type="project" value="UniProtKB-UniRule"/>
</dbReference>
<evidence type="ECO:0000313" key="7">
    <source>
        <dbReference type="EMBL" id="AUI69236.2"/>
    </source>
</evidence>
<evidence type="ECO:0000256" key="4">
    <source>
        <dbReference type="RuleBase" id="RU003495"/>
    </source>
</evidence>
<feature type="domain" description="RlpA-like protein double-psi beta-barrel" evidence="6">
    <location>
        <begin position="95"/>
        <end position="178"/>
    </location>
</feature>
<dbReference type="InterPro" id="IPR034718">
    <property type="entry name" value="RlpA"/>
</dbReference>
<dbReference type="InterPro" id="IPR009009">
    <property type="entry name" value="RlpA-like_DPBB"/>
</dbReference>
<evidence type="ECO:0000256" key="5">
    <source>
        <dbReference type="SAM" id="MobiDB-lite"/>
    </source>
</evidence>
<dbReference type="Pfam" id="PF03330">
    <property type="entry name" value="DPBB_1"/>
    <property type="match status" value="1"/>
</dbReference>
<protein>
    <recommendedName>
        <fullName evidence="3">Endolytic peptidoglycan transglycosylase RlpA</fullName>
        <ecNumber evidence="3">4.2.2.-</ecNumber>
    </recommendedName>
</protein>
<dbReference type="CDD" id="cd22268">
    <property type="entry name" value="DPBB_RlpA-like"/>
    <property type="match status" value="1"/>
</dbReference>
<keyword evidence="1 3" id="KW-0456">Lyase</keyword>
<dbReference type="GO" id="GO:0071555">
    <property type="term" value="P:cell wall organization"/>
    <property type="evidence" value="ECO:0007669"/>
    <property type="project" value="UniProtKB-KW"/>
</dbReference>
<dbReference type="STRING" id="288004.AL038_12905"/>
<dbReference type="InterPro" id="IPR012997">
    <property type="entry name" value="RplA"/>
</dbReference>
<evidence type="ECO:0000256" key="1">
    <source>
        <dbReference type="ARBA" id="ARBA00023239"/>
    </source>
</evidence>
<evidence type="ECO:0000259" key="6">
    <source>
        <dbReference type="Pfam" id="PF03330"/>
    </source>
</evidence>
<dbReference type="Proteomes" id="UP000234271">
    <property type="component" value="Chromosome"/>
</dbReference>
<reference evidence="8" key="1">
    <citation type="submission" date="2016-12" db="EMBL/GenBank/DDBJ databases">
        <title>Complete Genome Sequence of Beggiatoa leptomitiformis D-401.</title>
        <authorList>
            <person name="Fomenkov A."/>
            <person name="Vincze T."/>
            <person name="Grabovich M."/>
            <person name="Anton B.P."/>
            <person name="Dubinina G."/>
            <person name="Orlova M."/>
            <person name="Belousova E."/>
            <person name="Roberts R.J."/>
        </authorList>
    </citation>
    <scope>NUCLEOTIDE SEQUENCE [LARGE SCALE GENOMIC DNA]</scope>
    <source>
        <strain evidence="8">D-401</strain>
    </source>
</reference>
<dbReference type="GO" id="GO:0000270">
    <property type="term" value="P:peptidoglycan metabolic process"/>
    <property type="evidence" value="ECO:0007669"/>
    <property type="project" value="UniProtKB-UniRule"/>
</dbReference>
<comment type="similarity">
    <text evidence="3 4">Belongs to the RlpA family.</text>
</comment>
<evidence type="ECO:0000313" key="8">
    <source>
        <dbReference type="Proteomes" id="UP000234271"/>
    </source>
</evidence>
<dbReference type="EMBL" id="CP018889">
    <property type="protein sequence ID" value="AUI69236.2"/>
    <property type="molecule type" value="Genomic_DNA"/>
</dbReference>
<keyword evidence="2 3" id="KW-0961">Cell wall biogenesis/degradation</keyword>